<sequence>MRPSRAKALKSGLYVLILAVIVYVVAYMSTPYMINQPGTAEEIKPMVSIPSGDPEEKGTFMLTTVSVSYANVWMLAAARFNKHAEIVKKEADRNDEEYETQQRYYMSSSQSNAIMAAYNKAGVKYDIVPEYVFIFGLSKDSPPKGDIHSGDIIREVKGQPVKRFEELGALLQDNQPGDVVDVRLERGGKTIDQQVELVEIKSADGVRKVGLGVSVGELRKVQAADQAKEVKFADTRIGGPSAGLMFTLEIYNQLTPGDLSKGYRVAGTGTIAEDGTVGAIGGVQFKIVASDREKAEIFFVPEANYKVAKAKAEEIGSKMKLVPVKKLDDALDYLASLEPKAS</sequence>
<comment type="similarity">
    <text evidence="1">Belongs to the peptidase S16 family.</text>
</comment>
<dbReference type="InterPro" id="IPR008269">
    <property type="entry name" value="Lon_proteolytic"/>
</dbReference>
<dbReference type="InterPro" id="IPR036034">
    <property type="entry name" value="PDZ_sf"/>
</dbReference>
<evidence type="ECO:0000256" key="2">
    <source>
        <dbReference type="SAM" id="Phobius"/>
    </source>
</evidence>
<dbReference type="Pfam" id="PF05362">
    <property type="entry name" value="Lon_C"/>
    <property type="match status" value="1"/>
</dbReference>
<keyword evidence="1 4" id="KW-0645">Protease</keyword>
<evidence type="ECO:0000313" key="4">
    <source>
        <dbReference type="EMBL" id="MEA3569224.1"/>
    </source>
</evidence>
<protein>
    <recommendedName>
        <fullName evidence="1">endopeptidase La</fullName>
        <ecNumber evidence="1">3.4.21.53</ecNumber>
    </recommendedName>
</protein>
<dbReference type="Proteomes" id="UP001292216">
    <property type="component" value="Unassembled WGS sequence"/>
</dbReference>
<dbReference type="Gene3D" id="2.30.42.10">
    <property type="match status" value="1"/>
</dbReference>
<feature type="active site" evidence="1">
    <location>
        <position position="241"/>
    </location>
</feature>
<feature type="active site" evidence="1">
    <location>
        <position position="286"/>
    </location>
</feature>
<dbReference type="SUPFAM" id="SSF50156">
    <property type="entry name" value="PDZ domain-like"/>
    <property type="match status" value="1"/>
</dbReference>
<dbReference type="Pfam" id="PF13180">
    <property type="entry name" value="PDZ_2"/>
    <property type="match status" value="1"/>
</dbReference>
<name>A0ABU5PHI0_9BACL</name>
<keyword evidence="1 4" id="KW-0378">Hydrolase</keyword>
<gene>
    <name evidence="4" type="ORF">U9M73_04350</name>
</gene>
<reference evidence="4 5" key="1">
    <citation type="submission" date="2023-12" db="EMBL/GenBank/DDBJ databases">
        <title>Whole genome sequencing of Paenibacillus phoenicis isolated from the Phoenix Mars Lander spacecraft assembly facility.</title>
        <authorList>
            <person name="Garcia A."/>
            <person name="Venkateswaran K."/>
        </authorList>
    </citation>
    <scope>NUCLEOTIDE SEQUENCE [LARGE SCALE GENOMIC DNA]</scope>
    <source>
        <strain evidence="4 5">3PO2SA</strain>
    </source>
</reference>
<dbReference type="InterPro" id="IPR014721">
    <property type="entry name" value="Ribsml_uS5_D2-typ_fold_subgr"/>
</dbReference>
<dbReference type="EC" id="3.4.21.53" evidence="1"/>
<dbReference type="Gene3D" id="3.30.230.10">
    <property type="match status" value="1"/>
</dbReference>
<dbReference type="GO" id="GO:0008233">
    <property type="term" value="F:peptidase activity"/>
    <property type="evidence" value="ECO:0007669"/>
    <property type="project" value="UniProtKB-KW"/>
</dbReference>
<dbReference type="PROSITE" id="PS51786">
    <property type="entry name" value="LON_PROTEOLYTIC"/>
    <property type="match status" value="1"/>
</dbReference>
<accession>A0ABU5PHI0</accession>
<dbReference type="InterPro" id="IPR027065">
    <property type="entry name" value="Lon_Prtase"/>
</dbReference>
<dbReference type="InterPro" id="IPR001478">
    <property type="entry name" value="PDZ"/>
</dbReference>
<dbReference type="EMBL" id="JAYERP010000001">
    <property type="protein sequence ID" value="MEA3569224.1"/>
    <property type="molecule type" value="Genomic_DNA"/>
</dbReference>
<dbReference type="SUPFAM" id="SSF54211">
    <property type="entry name" value="Ribosomal protein S5 domain 2-like"/>
    <property type="match status" value="1"/>
</dbReference>
<dbReference type="PANTHER" id="PTHR10046">
    <property type="entry name" value="ATP DEPENDENT LON PROTEASE FAMILY MEMBER"/>
    <property type="match status" value="1"/>
</dbReference>
<dbReference type="GO" id="GO:0006508">
    <property type="term" value="P:proteolysis"/>
    <property type="evidence" value="ECO:0007669"/>
    <property type="project" value="UniProtKB-KW"/>
</dbReference>
<dbReference type="RefSeq" id="WP_323076424.1">
    <property type="nucleotide sequence ID" value="NZ_CBCSKM010000005.1"/>
</dbReference>
<comment type="catalytic activity">
    <reaction evidence="1">
        <text>Hydrolysis of proteins in presence of ATP.</text>
        <dbReference type="EC" id="3.4.21.53"/>
    </reaction>
</comment>
<feature type="domain" description="Lon proteolytic" evidence="3">
    <location>
        <begin position="237"/>
        <end position="337"/>
    </location>
</feature>
<dbReference type="NCBIfam" id="NF041438">
    <property type="entry name" value="SepM_fam_S16"/>
    <property type="match status" value="1"/>
</dbReference>
<organism evidence="4 5">
    <name type="scientific">Paenibacillus phoenicis</name>
    <dbReference type="NCBI Taxonomy" id="554117"/>
    <lineage>
        <taxon>Bacteria</taxon>
        <taxon>Bacillati</taxon>
        <taxon>Bacillota</taxon>
        <taxon>Bacilli</taxon>
        <taxon>Bacillales</taxon>
        <taxon>Paenibacillaceae</taxon>
        <taxon>Paenibacillus</taxon>
    </lineage>
</organism>
<evidence type="ECO:0000313" key="5">
    <source>
        <dbReference type="Proteomes" id="UP001292216"/>
    </source>
</evidence>
<keyword evidence="2" id="KW-0812">Transmembrane</keyword>
<keyword evidence="5" id="KW-1185">Reference proteome</keyword>
<evidence type="ECO:0000259" key="3">
    <source>
        <dbReference type="PROSITE" id="PS51786"/>
    </source>
</evidence>
<keyword evidence="2" id="KW-0472">Membrane</keyword>
<keyword evidence="1" id="KW-0720">Serine protease</keyword>
<proteinExistence type="inferred from homology"/>
<dbReference type="InterPro" id="IPR020568">
    <property type="entry name" value="Ribosomal_Su5_D2-typ_SF"/>
</dbReference>
<keyword evidence="2" id="KW-1133">Transmembrane helix</keyword>
<evidence type="ECO:0000256" key="1">
    <source>
        <dbReference type="PROSITE-ProRule" id="PRU01122"/>
    </source>
</evidence>
<comment type="caution">
    <text evidence="4">The sequence shown here is derived from an EMBL/GenBank/DDBJ whole genome shotgun (WGS) entry which is preliminary data.</text>
</comment>
<feature type="transmembrane region" description="Helical" evidence="2">
    <location>
        <begin position="12"/>
        <end position="34"/>
    </location>
</feature>